<feature type="coiled-coil region" evidence="1">
    <location>
        <begin position="155"/>
        <end position="182"/>
    </location>
</feature>
<feature type="region of interest" description="Disordered" evidence="2">
    <location>
        <begin position="772"/>
        <end position="818"/>
    </location>
</feature>
<feature type="compositionally biased region" description="Low complexity" evidence="2">
    <location>
        <begin position="639"/>
        <end position="659"/>
    </location>
</feature>
<feature type="region of interest" description="Disordered" evidence="2">
    <location>
        <begin position="636"/>
        <end position="659"/>
    </location>
</feature>
<feature type="region of interest" description="Disordered" evidence="2">
    <location>
        <begin position="343"/>
        <end position="403"/>
    </location>
</feature>
<evidence type="ECO:0000313" key="4">
    <source>
        <dbReference type="WBParaSite" id="TREG1_37690.1"/>
    </source>
</evidence>
<proteinExistence type="predicted"/>
<sequence>MTANGGVQEDGCLNSDLESAKACSQVCCRRIAKHCSNLLDAVLIFKSWFIQRQSDLVSNAPEIDRLNGNNSFQPYTNGQRPVLWGQVNQHSASVERDWAIRRAKRAESQLANLRNSLFGVRAQLEAGLRHKLEMEQMRREVTVYKDTLSHYRSMIDESNHFRDDLKNELARVRKEASVLRARLASSNVQRPSTSSPIINTPQTSQHTAYDNADTVATTMIALANFSENNQLSLDTVIQLRREIERRTRLSESLKTEVDDLKQTLNVILEKELVQSRLIDSVQTEFQTLCEPVWRILQKNYDVNQMKSLNSVLNIQCLTRISKLLNIPVPDHVIMELSQFTECEPTPDKCPKSKRSIRSVNSSTSKRSKKSVNETDNKADPSCAVSKSPTVKTNSRKSRAVDKSPSANSVICAKELITNQCPVDLDDSLNDCGMLDVKSLADESCGDSNKVEVMSIISTSESEASKSNGCGLIIPDISSDDNDDGDDGDDASDHNESLTICDKNMSTGSNKMIESPPHEMNCTSLVPDTCSSPKNESRNSPNGYNKESDFSSMPNTQSDINTTPIVQSKSVENTPECSQRCLRILETSPVMNTSEGNKGSAEVVDVPDICDKITKTPDSSLSKVSEVAHRIISRNKHMIDPPILDSPRSPSPPSTNNQNDNVIVNSCGESLCCDSKQSISDEMKNSQKPIKRRVQQIKKLKNGRSKVNLSLDNAPSRVLTCPSLYSRGSQSNKSDIEFLSLLHDKYSPSVLQWCDQLSSSTFLPEISNILTTSSHSTPIKSNDSSVPPNASVDNESVPENHTIPKKKKRSSKLTKTKAD</sequence>
<reference evidence="3" key="1">
    <citation type="submission" date="2022-06" db="EMBL/GenBank/DDBJ databases">
        <authorList>
            <person name="Berger JAMES D."/>
            <person name="Berger JAMES D."/>
        </authorList>
    </citation>
    <scope>NUCLEOTIDE SEQUENCE [LARGE SCALE GENOMIC DNA]</scope>
</reference>
<reference evidence="4" key="2">
    <citation type="submission" date="2023-11" db="UniProtKB">
        <authorList>
            <consortium name="WormBaseParasite"/>
        </authorList>
    </citation>
    <scope>IDENTIFICATION</scope>
</reference>
<evidence type="ECO:0000256" key="2">
    <source>
        <dbReference type="SAM" id="MobiDB-lite"/>
    </source>
</evidence>
<feature type="compositionally biased region" description="Polar residues" evidence="2">
    <location>
        <begin position="520"/>
        <end position="571"/>
    </location>
</feature>
<protein>
    <submittedName>
        <fullName evidence="4">Uncharacterized protein</fullName>
    </submittedName>
</protein>
<feature type="compositionally biased region" description="Basic residues" evidence="2">
    <location>
        <begin position="802"/>
        <end position="818"/>
    </location>
</feature>
<feature type="coiled-coil region" evidence="1">
    <location>
        <begin position="96"/>
        <end position="123"/>
    </location>
</feature>
<dbReference type="WBParaSite" id="TREG1_37690.1">
    <property type="protein sequence ID" value="TREG1_37690.1"/>
    <property type="gene ID" value="TREG1_37690"/>
</dbReference>
<organism evidence="3 4">
    <name type="scientific">Trichobilharzia regenti</name>
    <name type="common">Nasal bird schistosome</name>
    <dbReference type="NCBI Taxonomy" id="157069"/>
    <lineage>
        <taxon>Eukaryota</taxon>
        <taxon>Metazoa</taxon>
        <taxon>Spiralia</taxon>
        <taxon>Lophotrochozoa</taxon>
        <taxon>Platyhelminthes</taxon>
        <taxon>Trematoda</taxon>
        <taxon>Digenea</taxon>
        <taxon>Strigeidida</taxon>
        <taxon>Schistosomatoidea</taxon>
        <taxon>Schistosomatidae</taxon>
        <taxon>Trichobilharzia</taxon>
    </lineage>
</organism>
<dbReference type="AlphaFoldDB" id="A0AA85JKB3"/>
<feature type="compositionally biased region" description="Polar residues" evidence="2">
    <location>
        <begin position="772"/>
        <end position="798"/>
    </location>
</feature>
<keyword evidence="1" id="KW-0175">Coiled coil</keyword>
<feature type="compositionally biased region" description="Acidic residues" evidence="2">
    <location>
        <begin position="477"/>
        <end position="489"/>
    </location>
</feature>
<evidence type="ECO:0000256" key="1">
    <source>
        <dbReference type="SAM" id="Coils"/>
    </source>
</evidence>
<keyword evidence="3" id="KW-1185">Reference proteome</keyword>
<evidence type="ECO:0000313" key="3">
    <source>
        <dbReference type="Proteomes" id="UP000050795"/>
    </source>
</evidence>
<feature type="region of interest" description="Disordered" evidence="2">
    <location>
        <begin position="464"/>
        <end position="571"/>
    </location>
</feature>
<dbReference type="Proteomes" id="UP000050795">
    <property type="component" value="Unassembled WGS sequence"/>
</dbReference>
<name>A0AA85JKB3_TRIRE</name>
<accession>A0AA85JKB3</accession>